<protein>
    <submittedName>
        <fullName evidence="4">Copper ion binding protein</fullName>
    </submittedName>
</protein>
<dbReference type="Gene3D" id="3.30.70.100">
    <property type="match status" value="1"/>
</dbReference>
<dbReference type="InterPro" id="IPR006122">
    <property type="entry name" value="HMA_Cu_ion-bd"/>
</dbReference>
<dbReference type="GO" id="GO:0006825">
    <property type="term" value="P:copper ion transport"/>
    <property type="evidence" value="ECO:0007669"/>
    <property type="project" value="InterPro"/>
</dbReference>
<dbReference type="OrthoDB" id="9813965at2"/>
<evidence type="ECO:0000313" key="5">
    <source>
        <dbReference type="Proteomes" id="UP000273083"/>
    </source>
</evidence>
<dbReference type="InterPro" id="IPR036163">
    <property type="entry name" value="HMA_dom_sf"/>
</dbReference>
<dbReference type="PRINTS" id="PR00944">
    <property type="entry name" value="CUEXPORT"/>
</dbReference>
<dbReference type="GO" id="GO:0005507">
    <property type="term" value="F:copper ion binding"/>
    <property type="evidence" value="ECO:0007669"/>
    <property type="project" value="InterPro"/>
</dbReference>
<dbReference type="AlphaFoldDB" id="A0A3N1XV13"/>
<dbReference type="PROSITE" id="PS50846">
    <property type="entry name" value="HMA_2"/>
    <property type="match status" value="1"/>
</dbReference>
<dbReference type="NCBIfam" id="TIGR00003">
    <property type="entry name" value="copper ion binding protein"/>
    <property type="match status" value="1"/>
</dbReference>
<dbReference type="RefSeq" id="WP_123608167.1">
    <property type="nucleotide sequence ID" value="NZ_RJVG01000002.1"/>
</dbReference>
<reference evidence="4 5" key="1">
    <citation type="submission" date="2018-11" db="EMBL/GenBank/DDBJ databases">
        <title>Genomic Encyclopedia of Type Strains, Phase IV (KMG-IV): sequencing the most valuable type-strain genomes for metagenomic binning, comparative biology and taxonomic classification.</title>
        <authorList>
            <person name="Goeker M."/>
        </authorList>
    </citation>
    <scope>NUCLEOTIDE SEQUENCE [LARGE SCALE GENOMIC DNA]</scope>
    <source>
        <strain evidence="4 5">DSM 26537</strain>
    </source>
</reference>
<dbReference type="Pfam" id="PF00403">
    <property type="entry name" value="HMA"/>
    <property type="match status" value="1"/>
</dbReference>
<evidence type="ECO:0000256" key="2">
    <source>
        <dbReference type="ARBA" id="ARBA00023008"/>
    </source>
</evidence>
<organism evidence="4 5">
    <name type="scientific">Mobilisporobacter senegalensis</name>
    <dbReference type="NCBI Taxonomy" id="1329262"/>
    <lineage>
        <taxon>Bacteria</taxon>
        <taxon>Bacillati</taxon>
        <taxon>Bacillota</taxon>
        <taxon>Clostridia</taxon>
        <taxon>Lachnospirales</taxon>
        <taxon>Lachnospiraceae</taxon>
        <taxon>Mobilisporobacter</taxon>
    </lineage>
</organism>
<dbReference type="EMBL" id="RJVG01000002">
    <property type="protein sequence ID" value="ROR30460.1"/>
    <property type="molecule type" value="Genomic_DNA"/>
</dbReference>
<feature type="domain" description="HMA" evidence="3">
    <location>
        <begin position="1"/>
        <end position="66"/>
    </location>
</feature>
<dbReference type="PROSITE" id="PS01047">
    <property type="entry name" value="HMA_1"/>
    <property type="match status" value="1"/>
</dbReference>
<dbReference type="InterPro" id="IPR017969">
    <property type="entry name" value="Heavy-metal-associated_CS"/>
</dbReference>
<evidence type="ECO:0000259" key="3">
    <source>
        <dbReference type="PROSITE" id="PS50846"/>
    </source>
</evidence>
<evidence type="ECO:0000256" key="1">
    <source>
        <dbReference type="ARBA" id="ARBA00022723"/>
    </source>
</evidence>
<evidence type="ECO:0000313" key="4">
    <source>
        <dbReference type="EMBL" id="ROR30460.1"/>
    </source>
</evidence>
<dbReference type="InterPro" id="IPR006121">
    <property type="entry name" value="HMA_dom"/>
</dbReference>
<keyword evidence="5" id="KW-1185">Reference proteome</keyword>
<dbReference type="SUPFAM" id="SSF55008">
    <property type="entry name" value="HMA, heavy metal-associated domain"/>
    <property type="match status" value="1"/>
</dbReference>
<name>A0A3N1XV13_9FIRM</name>
<accession>A0A3N1XV13</accession>
<gene>
    <name evidence="4" type="ORF">EDD66_102111</name>
</gene>
<dbReference type="Proteomes" id="UP000273083">
    <property type="component" value="Unassembled WGS sequence"/>
</dbReference>
<keyword evidence="2" id="KW-0186">Copper</keyword>
<sequence length="71" mass="7824">MTKKISIEGMSCSHCVNHVKESLEELNGVTKVDVDLDTKSAVLESSEDIKDEDIKSAIDEVGYEVVEIQVI</sequence>
<proteinExistence type="predicted"/>
<keyword evidence="1" id="KW-0479">Metal-binding</keyword>
<dbReference type="InterPro" id="IPR000428">
    <property type="entry name" value="Cu-bd"/>
</dbReference>
<dbReference type="CDD" id="cd00371">
    <property type="entry name" value="HMA"/>
    <property type="match status" value="1"/>
</dbReference>
<dbReference type="FunFam" id="3.30.70.100:FF:000001">
    <property type="entry name" value="ATPase copper transporting beta"/>
    <property type="match status" value="1"/>
</dbReference>
<comment type="caution">
    <text evidence="4">The sequence shown here is derived from an EMBL/GenBank/DDBJ whole genome shotgun (WGS) entry which is preliminary data.</text>
</comment>